<dbReference type="EMBL" id="KN847551">
    <property type="protein sequence ID" value="KIW02125.1"/>
    <property type="molecule type" value="Genomic_DNA"/>
</dbReference>
<dbReference type="HOGENOM" id="CLU_2005665_0_0_1"/>
<proteinExistence type="predicted"/>
<name>A0A0D2A6D3_9PEZI</name>
<organism evidence="1 2">
    <name type="scientific">Verruconis gallopava</name>
    <dbReference type="NCBI Taxonomy" id="253628"/>
    <lineage>
        <taxon>Eukaryota</taxon>
        <taxon>Fungi</taxon>
        <taxon>Dikarya</taxon>
        <taxon>Ascomycota</taxon>
        <taxon>Pezizomycotina</taxon>
        <taxon>Dothideomycetes</taxon>
        <taxon>Pleosporomycetidae</taxon>
        <taxon>Venturiales</taxon>
        <taxon>Sympoventuriaceae</taxon>
        <taxon>Verruconis</taxon>
    </lineage>
</organism>
<gene>
    <name evidence="1" type="ORF">PV09_06614</name>
</gene>
<protein>
    <submittedName>
        <fullName evidence="1">Uncharacterized protein</fullName>
    </submittedName>
</protein>
<evidence type="ECO:0000313" key="1">
    <source>
        <dbReference type="EMBL" id="KIW02125.1"/>
    </source>
</evidence>
<dbReference type="RefSeq" id="XP_016211994.1">
    <property type="nucleotide sequence ID" value="XM_016360282.1"/>
</dbReference>
<dbReference type="GeneID" id="27314587"/>
<sequence length="124" mass="13935">MSAAESGERNHTQEGYLNLATNLMSKVAEAAIFSRNMDLIVFDLLLYQAQLAEFRKSKLGLVDIVGNLMPDGAPLKLLSTAASWNDICPEGIQSAELKYWCEEMRPVLKQYSKLLNEDLCFDLF</sequence>
<reference evidence="1 2" key="1">
    <citation type="submission" date="2015-01" db="EMBL/GenBank/DDBJ databases">
        <title>The Genome Sequence of Ochroconis gallopava CBS43764.</title>
        <authorList>
            <consortium name="The Broad Institute Genomics Platform"/>
            <person name="Cuomo C."/>
            <person name="de Hoog S."/>
            <person name="Gorbushina A."/>
            <person name="Stielow B."/>
            <person name="Teixiera M."/>
            <person name="Abouelleil A."/>
            <person name="Chapman S.B."/>
            <person name="Priest M."/>
            <person name="Young S.K."/>
            <person name="Wortman J."/>
            <person name="Nusbaum C."/>
            <person name="Birren B."/>
        </authorList>
    </citation>
    <scope>NUCLEOTIDE SEQUENCE [LARGE SCALE GENOMIC DNA]</scope>
    <source>
        <strain evidence="1 2">CBS 43764</strain>
    </source>
</reference>
<dbReference type="AlphaFoldDB" id="A0A0D2A6D3"/>
<keyword evidence="2" id="KW-1185">Reference proteome</keyword>
<evidence type="ECO:0000313" key="2">
    <source>
        <dbReference type="Proteomes" id="UP000053259"/>
    </source>
</evidence>
<accession>A0A0D2A6D3</accession>
<dbReference type="VEuPathDB" id="FungiDB:PV09_06614"/>
<dbReference type="Proteomes" id="UP000053259">
    <property type="component" value="Unassembled WGS sequence"/>
</dbReference>
<dbReference type="InParanoid" id="A0A0D2A6D3"/>